<dbReference type="SUPFAM" id="SSF51182">
    <property type="entry name" value="RmlC-like cupins"/>
    <property type="match status" value="1"/>
</dbReference>
<dbReference type="PANTHER" id="PTHR38599:SF1">
    <property type="entry name" value="CUPIN DOMAIN PROTEIN (AFU_ORTHOLOGUE AFUA_3G13620)"/>
    <property type="match status" value="1"/>
</dbReference>
<proteinExistence type="predicted"/>
<dbReference type="RefSeq" id="WP_204915718.1">
    <property type="nucleotide sequence ID" value="NZ_JAFEUP010000002.1"/>
</dbReference>
<dbReference type="Pfam" id="PF07883">
    <property type="entry name" value="Cupin_2"/>
    <property type="match status" value="1"/>
</dbReference>
<dbReference type="PANTHER" id="PTHR38599">
    <property type="entry name" value="CUPIN DOMAIN PROTEIN (AFU_ORTHOLOGUE AFUA_3G13620)"/>
    <property type="match status" value="1"/>
</dbReference>
<gene>
    <name evidence="3" type="ORF">JQX08_07760</name>
</gene>
<dbReference type="InterPro" id="IPR014710">
    <property type="entry name" value="RmlC-like_jellyroll"/>
</dbReference>
<dbReference type="InterPro" id="IPR013096">
    <property type="entry name" value="Cupin_2"/>
</dbReference>
<name>A0ABS2ICC5_9GAMM</name>
<dbReference type="InterPro" id="IPR011051">
    <property type="entry name" value="RmlC_Cupin_sf"/>
</dbReference>
<evidence type="ECO:0000259" key="2">
    <source>
        <dbReference type="Pfam" id="PF07883"/>
    </source>
</evidence>
<evidence type="ECO:0000256" key="1">
    <source>
        <dbReference type="SAM" id="SignalP"/>
    </source>
</evidence>
<protein>
    <submittedName>
        <fullName evidence="3">Cupin domain-containing protein</fullName>
    </submittedName>
</protein>
<dbReference type="EMBL" id="JAFEUP010000002">
    <property type="protein sequence ID" value="MBM7060602.1"/>
    <property type="molecule type" value="Genomic_DNA"/>
</dbReference>
<reference evidence="3 4" key="1">
    <citation type="submission" date="2021-02" db="EMBL/GenBank/DDBJ databases">
        <authorList>
            <person name="Lee D.-H."/>
        </authorList>
    </citation>
    <scope>NUCLEOTIDE SEQUENCE [LARGE SCALE GENOMIC DNA]</scope>
    <source>
        <strain evidence="3 4">UL073</strain>
    </source>
</reference>
<evidence type="ECO:0000313" key="4">
    <source>
        <dbReference type="Proteomes" id="UP000717995"/>
    </source>
</evidence>
<keyword evidence="4" id="KW-1185">Reference proteome</keyword>
<feature type="domain" description="Cupin type-2" evidence="2">
    <location>
        <begin position="51"/>
        <end position="120"/>
    </location>
</feature>
<feature type="chain" id="PRO_5046109959" evidence="1">
    <location>
        <begin position="23"/>
        <end position="137"/>
    </location>
</feature>
<sequence length="137" mass="13994">MRSPSVWMCAALFSLASGVALAHGGAGDETVTPVAEASLPATPSANAKALRVEFAPGASSKPHSHPGPVFVVVVSGEVESALDGGPVQRYQAGDAWYEAPGQLHRVTRNASQSAPATLVAWLLSDGKTPLVTPQPAQ</sequence>
<evidence type="ECO:0000313" key="3">
    <source>
        <dbReference type="EMBL" id="MBM7060602.1"/>
    </source>
</evidence>
<accession>A0ABS2ICC5</accession>
<dbReference type="Gene3D" id="2.60.120.10">
    <property type="entry name" value="Jelly Rolls"/>
    <property type="match status" value="1"/>
</dbReference>
<dbReference type="Proteomes" id="UP000717995">
    <property type="component" value="Unassembled WGS sequence"/>
</dbReference>
<keyword evidence="1" id="KW-0732">Signal</keyword>
<organism evidence="3 4">
    <name type="scientific">Zestomonas insulae</name>
    <dbReference type="NCBI Taxonomy" id="2809017"/>
    <lineage>
        <taxon>Bacteria</taxon>
        <taxon>Pseudomonadati</taxon>
        <taxon>Pseudomonadota</taxon>
        <taxon>Gammaproteobacteria</taxon>
        <taxon>Pseudomonadales</taxon>
        <taxon>Pseudomonadaceae</taxon>
        <taxon>Zestomonas</taxon>
    </lineage>
</organism>
<comment type="caution">
    <text evidence="3">The sequence shown here is derived from an EMBL/GenBank/DDBJ whole genome shotgun (WGS) entry which is preliminary data.</text>
</comment>
<feature type="signal peptide" evidence="1">
    <location>
        <begin position="1"/>
        <end position="22"/>
    </location>
</feature>